<dbReference type="PANTHER" id="PTHR30461:SF2">
    <property type="entry name" value="SERINE RECOMBINASE PINE-RELATED"/>
    <property type="match status" value="1"/>
</dbReference>
<keyword evidence="5" id="KW-1185">Reference proteome</keyword>
<dbReference type="InterPro" id="IPR036162">
    <property type="entry name" value="Resolvase-like_N_sf"/>
</dbReference>
<keyword evidence="1" id="KW-0238">DNA-binding</keyword>
<evidence type="ECO:0000259" key="3">
    <source>
        <dbReference type="PROSITE" id="PS51736"/>
    </source>
</evidence>
<accession>A0A917BBC0</accession>
<dbReference type="AlphaFoldDB" id="A0A917BBC0"/>
<dbReference type="InterPro" id="IPR050639">
    <property type="entry name" value="SSR_resolvase"/>
</dbReference>
<evidence type="ECO:0000313" key="5">
    <source>
        <dbReference type="Proteomes" id="UP000598775"/>
    </source>
</evidence>
<evidence type="ECO:0000256" key="2">
    <source>
        <dbReference type="ARBA" id="ARBA00023172"/>
    </source>
</evidence>
<dbReference type="Gene3D" id="3.40.50.1390">
    <property type="entry name" value="Resolvase, N-terminal catalytic domain"/>
    <property type="match status" value="1"/>
</dbReference>
<name>A0A917BBC0_9MICO</name>
<gene>
    <name evidence="4" type="ORF">GCM10011399_28900</name>
</gene>
<dbReference type="Proteomes" id="UP000598775">
    <property type="component" value="Unassembled WGS sequence"/>
</dbReference>
<feature type="domain" description="Resolvase/invertase-type recombinase catalytic" evidence="3">
    <location>
        <begin position="1"/>
        <end position="55"/>
    </location>
</feature>
<dbReference type="EMBL" id="BMGP01000005">
    <property type="protein sequence ID" value="GGF33946.1"/>
    <property type="molecule type" value="Genomic_DNA"/>
</dbReference>
<dbReference type="PROSITE" id="PS51736">
    <property type="entry name" value="RECOMBINASES_3"/>
    <property type="match status" value="1"/>
</dbReference>
<evidence type="ECO:0000256" key="1">
    <source>
        <dbReference type="ARBA" id="ARBA00023125"/>
    </source>
</evidence>
<protein>
    <recommendedName>
        <fullName evidence="3">Resolvase/invertase-type recombinase catalytic domain-containing protein</fullName>
    </recommendedName>
</protein>
<keyword evidence="2" id="KW-0233">DNA recombination</keyword>
<evidence type="ECO:0000313" key="4">
    <source>
        <dbReference type="EMBL" id="GGF33946.1"/>
    </source>
</evidence>
<dbReference type="InterPro" id="IPR006119">
    <property type="entry name" value="Resolv_N"/>
</dbReference>
<organism evidence="4 5">
    <name type="scientific">Subtercola lobariae</name>
    <dbReference type="NCBI Taxonomy" id="1588641"/>
    <lineage>
        <taxon>Bacteria</taxon>
        <taxon>Bacillati</taxon>
        <taxon>Actinomycetota</taxon>
        <taxon>Actinomycetes</taxon>
        <taxon>Micrococcales</taxon>
        <taxon>Microbacteriaceae</taxon>
        <taxon>Subtercola</taxon>
    </lineage>
</organism>
<dbReference type="GO" id="GO:0003677">
    <property type="term" value="F:DNA binding"/>
    <property type="evidence" value="ECO:0007669"/>
    <property type="project" value="UniProtKB-KW"/>
</dbReference>
<reference evidence="4 5" key="1">
    <citation type="journal article" date="2014" name="Int. J. Syst. Evol. Microbiol.">
        <title>Complete genome sequence of Corynebacterium casei LMG S-19264T (=DSM 44701T), isolated from a smear-ripened cheese.</title>
        <authorList>
            <consortium name="US DOE Joint Genome Institute (JGI-PGF)"/>
            <person name="Walter F."/>
            <person name="Albersmeier A."/>
            <person name="Kalinowski J."/>
            <person name="Ruckert C."/>
        </authorList>
    </citation>
    <scope>NUCLEOTIDE SEQUENCE [LARGE SCALE GENOMIC DNA]</scope>
    <source>
        <strain evidence="4 5">CGMCC 1.12976</strain>
    </source>
</reference>
<comment type="caution">
    <text evidence="4">The sequence shown here is derived from an EMBL/GenBank/DDBJ whole genome shotgun (WGS) entry which is preliminary data.</text>
</comment>
<dbReference type="Pfam" id="PF00239">
    <property type="entry name" value="Resolvase"/>
    <property type="match status" value="1"/>
</dbReference>
<dbReference type="SUPFAM" id="SSF53041">
    <property type="entry name" value="Resolvase-like"/>
    <property type="match status" value="1"/>
</dbReference>
<dbReference type="PANTHER" id="PTHR30461">
    <property type="entry name" value="DNA-INVERTASE FROM LAMBDOID PROPHAGE"/>
    <property type="match status" value="1"/>
</dbReference>
<dbReference type="GO" id="GO:0000150">
    <property type="term" value="F:DNA strand exchange activity"/>
    <property type="evidence" value="ECO:0007669"/>
    <property type="project" value="InterPro"/>
</dbReference>
<sequence length="55" mass="6041">MVWRIDRLGRSLIDVLNTVKSLQQAGISVHSVSNEIDPSTKTGRMMLGMLATLAE</sequence>
<proteinExistence type="predicted"/>